<keyword evidence="1" id="KW-0732">Signal</keyword>
<organism evidence="2 3">
    <name type="scientific">Dichomitus squalens</name>
    <dbReference type="NCBI Taxonomy" id="114155"/>
    <lineage>
        <taxon>Eukaryota</taxon>
        <taxon>Fungi</taxon>
        <taxon>Dikarya</taxon>
        <taxon>Basidiomycota</taxon>
        <taxon>Agaricomycotina</taxon>
        <taxon>Agaricomycetes</taxon>
        <taxon>Polyporales</taxon>
        <taxon>Polyporaceae</taxon>
        <taxon>Dichomitus</taxon>
    </lineage>
</organism>
<evidence type="ECO:0000313" key="2">
    <source>
        <dbReference type="EMBL" id="TBU50994.1"/>
    </source>
</evidence>
<evidence type="ECO:0000313" key="3">
    <source>
        <dbReference type="Proteomes" id="UP000292082"/>
    </source>
</evidence>
<protein>
    <submittedName>
        <fullName evidence="2">Uncharacterized protein</fullName>
    </submittedName>
</protein>
<proteinExistence type="predicted"/>
<accession>A0A4Q9P8W2</accession>
<sequence length="103" mass="11787">MPSLSSTFRWLTIFSLSSLTLTFTPTPFIRRPQHVYFGHCSAGITTSTISHPRAQGHRRQWQLDLHKKFAEAFKLPDVEVARGQAQTLIPHEETITENKNKGR</sequence>
<gene>
    <name evidence="2" type="ORF">BD310DRAFT_983047</name>
</gene>
<feature type="signal peptide" evidence="1">
    <location>
        <begin position="1"/>
        <end position="22"/>
    </location>
</feature>
<evidence type="ECO:0000256" key="1">
    <source>
        <dbReference type="SAM" id="SignalP"/>
    </source>
</evidence>
<feature type="chain" id="PRO_5020198506" evidence="1">
    <location>
        <begin position="23"/>
        <end position="103"/>
    </location>
</feature>
<dbReference type="EMBL" id="ML145465">
    <property type="protein sequence ID" value="TBU50994.1"/>
    <property type="molecule type" value="Genomic_DNA"/>
</dbReference>
<dbReference type="AlphaFoldDB" id="A0A4Q9P8W2"/>
<name>A0A4Q9P8W2_9APHY</name>
<reference evidence="2 3" key="1">
    <citation type="submission" date="2019-01" db="EMBL/GenBank/DDBJ databases">
        <title>Draft genome sequences of three monokaryotic isolates of the white-rot basidiomycete fungus Dichomitus squalens.</title>
        <authorList>
            <consortium name="DOE Joint Genome Institute"/>
            <person name="Lopez S.C."/>
            <person name="Andreopoulos B."/>
            <person name="Pangilinan J."/>
            <person name="Lipzen A."/>
            <person name="Riley R."/>
            <person name="Ahrendt S."/>
            <person name="Ng V."/>
            <person name="Barry K."/>
            <person name="Daum C."/>
            <person name="Grigoriev I.V."/>
            <person name="Hilden K.S."/>
            <person name="Makela M.R."/>
            <person name="de Vries R.P."/>
        </authorList>
    </citation>
    <scope>NUCLEOTIDE SEQUENCE [LARGE SCALE GENOMIC DNA]</scope>
    <source>
        <strain evidence="2 3">CBS 464.89</strain>
    </source>
</reference>
<dbReference type="Proteomes" id="UP000292082">
    <property type="component" value="Unassembled WGS sequence"/>
</dbReference>
<keyword evidence="3" id="KW-1185">Reference proteome</keyword>